<reference evidence="1" key="1">
    <citation type="journal article" date="2014" name="Int. J. Syst. Evol. Microbiol.">
        <title>Complete genome sequence of Corynebacterium casei LMG S-19264T (=DSM 44701T), isolated from a smear-ripened cheese.</title>
        <authorList>
            <consortium name="US DOE Joint Genome Institute (JGI-PGF)"/>
            <person name="Walter F."/>
            <person name="Albersmeier A."/>
            <person name="Kalinowski J."/>
            <person name="Ruckert C."/>
        </authorList>
    </citation>
    <scope>NUCLEOTIDE SEQUENCE</scope>
    <source>
        <strain evidence="1">CGMCC 4.5737</strain>
    </source>
</reference>
<dbReference type="Proteomes" id="UP000637578">
    <property type="component" value="Unassembled WGS sequence"/>
</dbReference>
<sequence>MVGLWCQVAPLTRLVARGEVDGEIPGAPVPQPRLFASSLETCRGVRGAASAPAFSCLAAGLPLSAGTVGVCRGGPPARSMHTALWFSGDFEGRVYGVGDFGAVWVGVGFAAVG</sequence>
<dbReference type="EMBL" id="BMMK01000057">
    <property type="protein sequence ID" value="GGM82558.1"/>
    <property type="molecule type" value="Genomic_DNA"/>
</dbReference>
<protein>
    <submittedName>
        <fullName evidence="1">Uncharacterized protein</fullName>
    </submittedName>
</protein>
<proteinExistence type="predicted"/>
<dbReference type="AlphaFoldDB" id="A0A8J3FYJ2"/>
<reference evidence="1" key="2">
    <citation type="submission" date="2020-09" db="EMBL/GenBank/DDBJ databases">
        <authorList>
            <person name="Sun Q."/>
            <person name="Zhou Y."/>
        </authorList>
    </citation>
    <scope>NUCLEOTIDE SEQUENCE</scope>
    <source>
        <strain evidence="1">CGMCC 4.5737</strain>
    </source>
</reference>
<accession>A0A8J3FYJ2</accession>
<organism evidence="1 2">
    <name type="scientific">Longimycelium tulufanense</name>
    <dbReference type="NCBI Taxonomy" id="907463"/>
    <lineage>
        <taxon>Bacteria</taxon>
        <taxon>Bacillati</taxon>
        <taxon>Actinomycetota</taxon>
        <taxon>Actinomycetes</taxon>
        <taxon>Pseudonocardiales</taxon>
        <taxon>Pseudonocardiaceae</taxon>
        <taxon>Longimycelium</taxon>
    </lineage>
</organism>
<evidence type="ECO:0000313" key="1">
    <source>
        <dbReference type="EMBL" id="GGM82558.1"/>
    </source>
</evidence>
<comment type="caution">
    <text evidence="1">The sequence shown here is derived from an EMBL/GenBank/DDBJ whole genome shotgun (WGS) entry which is preliminary data.</text>
</comment>
<keyword evidence="2" id="KW-1185">Reference proteome</keyword>
<name>A0A8J3FYJ2_9PSEU</name>
<evidence type="ECO:0000313" key="2">
    <source>
        <dbReference type="Proteomes" id="UP000637578"/>
    </source>
</evidence>
<gene>
    <name evidence="1" type="ORF">GCM10012275_61430</name>
</gene>